<feature type="transmembrane region" description="Helical" evidence="9">
    <location>
        <begin position="31"/>
        <end position="49"/>
    </location>
</feature>
<feature type="transmembrane region" description="Helical" evidence="9">
    <location>
        <begin position="334"/>
        <end position="354"/>
    </location>
</feature>
<feature type="transmembrane region" description="Helical" evidence="9">
    <location>
        <begin position="366"/>
        <end position="384"/>
    </location>
</feature>
<evidence type="ECO:0000313" key="11">
    <source>
        <dbReference type="EMBL" id="BBT38740.1"/>
    </source>
</evidence>
<name>A0A6S5TEI7_PSEPU</name>
<dbReference type="EMBL" id="AP022227">
    <property type="protein sequence ID" value="BBT38740.1"/>
    <property type="molecule type" value="Genomic_DNA"/>
</dbReference>
<feature type="transmembrane region" description="Helical" evidence="9">
    <location>
        <begin position="55"/>
        <end position="72"/>
    </location>
</feature>
<evidence type="ECO:0000259" key="10">
    <source>
        <dbReference type="Pfam" id="PF00999"/>
    </source>
</evidence>
<feature type="domain" description="Cation/H+ exchanger transmembrane" evidence="10">
    <location>
        <begin position="16"/>
        <end position="390"/>
    </location>
</feature>
<evidence type="ECO:0000256" key="1">
    <source>
        <dbReference type="ARBA" id="ARBA00004651"/>
    </source>
</evidence>
<dbReference type="InterPro" id="IPR006153">
    <property type="entry name" value="Cation/H_exchanger_TM"/>
</dbReference>
<evidence type="ECO:0000256" key="9">
    <source>
        <dbReference type="SAM" id="Phobius"/>
    </source>
</evidence>
<evidence type="ECO:0000256" key="3">
    <source>
        <dbReference type="ARBA" id="ARBA00022449"/>
    </source>
</evidence>
<keyword evidence="2" id="KW-0813">Transport</keyword>
<dbReference type="InterPro" id="IPR036291">
    <property type="entry name" value="NAD(P)-bd_dom_sf"/>
</dbReference>
<feature type="transmembrane region" description="Helical" evidence="9">
    <location>
        <begin position="93"/>
        <end position="113"/>
    </location>
</feature>
<feature type="transmembrane region" description="Helical" evidence="9">
    <location>
        <begin position="274"/>
        <end position="290"/>
    </location>
</feature>
<dbReference type="GO" id="GO:0005886">
    <property type="term" value="C:plasma membrane"/>
    <property type="evidence" value="ECO:0007669"/>
    <property type="project" value="UniProtKB-SubCell"/>
</dbReference>
<dbReference type="GO" id="GO:0015297">
    <property type="term" value="F:antiporter activity"/>
    <property type="evidence" value="ECO:0007669"/>
    <property type="project" value="UniProtKB-KW"/>
</dbReference>
<evidence type="ECO:0000256" key="2">
    <source>
        <dbReference type="ARBA" id="ARBA00022448"/>
    </source>
</evidence>
<feature type="transmembrane region" description="Helical" evidence="9">
    <location>
        <begin position="6"/>
        <end position="24"/>
    </location>
</feature>
<comment type="subcellular location">
    <subcellularLocation>
        <location evidence="1">Cell membrane</location>
        <topology evidence="1">Multi-pass membrane protein</topology>
    </subcellularLocation>
</comment>
<feature type="transmembrane region" description="Helical" evidence="9">
    <location>
        <begin position="296"/>
        <end position="313"/>
    </location>
</feature>
<proteinExistence type="predicted"/>
<evidence type="ECO:0000256" key="7">
    <source>
        <dbReference type="ARBA" id="ARBA00023065"/>
    </source>
</evidence>
<reference evidence="11 12" key="1">
    <citation type="submission" date="2019-12" db="EMBL/GenBank/DDBJ databases">
        <title>complete genome sequences of Pseudomonas putida str. WP8-W18-CRE-01 isolated from wastewater treatment plant effluent.</title>
        <authorList>
            <person name="Sekizuka T."/>
            <person name="Itokawa K."/>
            <person name="Yatsu K."/>
            <person name="Inamine Y."/>
            <person name="Kuroda M."/>
        </authorList>
    </citation>
    <scope>NUCLEOTIDE SEQUENCE [LARGE SCALE GENOMIC DNA]</scope>
    <source>
        <strain evidence="11 12">WP8-W18-CRE-01</strain>
    </source>
</reference>
<accession>A0A6S5TEI7</accession>
<gene>
    <name evidence="11" type="ORF">WP8W18C01_10810</name>
</gene>
<evidence type="ECO:0000256" key="5">
    <source>
        <dbReference type="ARBA" id="ARBA00022692"/>
    </source>
</evidence>
<dbReference type="AlphaFoldDB" id="A0A6S5TEI7"/>
<dbReference type="PANTHER" id="PTHR32507:SF0">
    <property type="entry name" value="NA(+)_H(+) ANTIPORTER 2-RELATED"/>
    <property type="match status" value="1"/>
</dbReference>
<keyword evidence="3" id="KW-0050">Antiport</keyword>
<dbReference type="InterPro" id="IPR038770">
    <property type="entry name" value="Na+/solute_symporter_sf"/>
</dbReference>
<dbReference type="SUPFAM" id="SSF51735">
    <property type="entry name" value="NAD(P)-binding Rossmann-fold domains"/>
    <property type="match status" value="1"/>
</dbReference>
<dbReference type="Proteomes" id="UP000515680">
    <property type="component" value="Chromosome"/>
</dbReference>
<feature type="transmembrane region" description="Helical" evidence="9">
    <location>
        <begin position="220"/>
        <end position="238"/>
    </location>
</feature>
<feature type="transmembrane region" description="Helical" evidence="9">
    <location>
        <begin position="187"/>
        <end position="208"/>
    </location>
</feature>
<dbReference type="Pfam" id="PF00999">
    <property type="entry name" value="Na_H_Exchanger"/>
    <property type="match status" value="1"/>
</dbReference>
<keyword evidence="4" id="KW-1003">Cell membrane</keyword>
<feature type="transmembrane region" description="Helical" evidence="9">
    <location>
        <begin position="154"/>
        <end position="175"/>
    </location>
</feature>
<dbReference type="RefSeq" id="WP_182817323.1">
    <property type="nucleotide sequence ID" value="NZ_AP022227.1"/>
</dbReference>
<organism evidence="11 12">
    <name type="scientific">Pseudomonas putida</name>
    <name type="common">Arthrobacter siderocapsulatus</name>
    <dbReference type="NCBI Taxonomy" id="303"/>
    <lineage>
        <taxon>Bacteria</taxon>
        <taxon>Pseudomonadati</taxon>
        <taxon>Pseudomonadota</taxon>
        <taxon>Gammaproteobacteria</taxon>
        <taxon>Pseudomonadales</taxon>
        <taxon>Pseudomonadaceae</taxon>
        <taxon>Pseudomonas</taxon>
    </lineage>
</organism>
<keyword evidence="8 9" id="KW-0472">Membrane</keyword>
<dbReference type="Gene3D" id="1.20.1530.20">
    <property type="match status" value="1"/>
</dbReference>
<dbReference type="Gene3D" id="3.40.50.720">
    <property type="entry name" value="NAD(P)-binding Rossmann-like Domain"/>
    <property type="match status" value="1"/>
</dbReference>
<dbReference type="GO" id="GO:1902600">
    <property type="term" value="P:proton transmembrane transport"/>
    <property type="evidence" value="ECO:0007669"/>
    <property type="project" value="InterPro"/>
</dbReference>
<evidence type="ECO:0000256" key="4">
    <source>
        <dbReference type="ARBA" id="ARBA00022475"/>
    </source>
</evidence>
<keyword evidence="6 9" id="KW-1133">Transmembrane helix</keyword>
<evidence type="ECO:0000256" key="8">
    <source>
        <dbReference type="ARBA" id="ARBA00023136"/>
    </source>
</evidence>
<sequence length="612" mass="65863">MSEQQILLSFGGIGAAALACQWLAWRLKLPAILFLLLCGILAGPVLGWLSPQQLFGPLLMPLVSLAVALILFEGSLTLHLSQWREIGSVVHRLVTVGALSTWLVIALATHWLLGFEWPLAILFGTLTLVTGPTVIVPMLRVVRPKAAIANILRWEGIVIDPIGALLAVVVYSFIIARTDGDGLSQSLVTFAGVIFCGSTLGAAGGWLLGQIMRAQWLPEYLHNLASLAAVLGIFIAANQIVHESGLLAVTVMGMWLANMPGVDVRQILHFKENLSVLLISGLFILLAARLDLHALLALGPAVLALLLVIQLLARPLNVLLSTWGSNLNWRERLLLAWIAPRGIVAAAVSAIFAIRLDEAGHEGALLLVPLTFAVIIGTVVLQSATARPLARLLRVAEPAPSGFLIVGANPPARAIAKALQQLGSRVLLTDSSWENIRAARMDGLPTYFGNPASQHADAHLDLVGLGHLLGLSPAGELNALACARFRHDFGHNRLFVLASGLEKQRSDKHRASEEHRGQLLGSSTMTYGQLANRLHQGAELYSTHLTESFNWQDYQALHGERATLLFARDSNGWVHVASPDSPLKPQPGWTLVALVEADLEATTKVEAQTVDQ</sequence>
<keyword evidence="7" id="KW-0406">Ion transport</keyword>
<evidence type="ECO:0000256" key="6">
    <source>
        <dbReference type="ARBA" id="ARBA00022989"/>
    </source>
</evidence>
<keyword evidence="5 9" id="KW-0812">Transmembrane</keyword>
<evidence type="ECO:0000313" key="12">
    <source>
        <dbReference type="Proteomes" id="UP000515680"/>
    </source>
</evidence>
<dbReference type="PANTHER" id="PTHR32507">
    <property type="entry name" value="NA(+)/H(+) ANTIPORTER 1"/>
    <property type="match status" value="1"/>
</dbReference>
<feature type="transmembrane region" description="Helical" evidence="9">
    <location>
        <begin position="119"/>
        <end position="142"/>
    </location>
</feature>
<protein>
    <submittedName>
        <fullName evidence="11">Sodium/hydrogen antiporter</fullName>
    </submittedName>
</protein>